<protein>
    <submittedName>
        <fullName evidence="2">Uncharacterized protein</fullName>
    </submittedName>
</protein>
<name>L7JPB2_PYRO1</name>
<feature type="region of interest" description="Disordered" evidence="1">
    <location>
        <begin position="166"/>
        <end position="217"/>
    </location>
</feature>
<evidence type="ECO:0000313" key="2">
    <source>
        <dbReference type="EMBL" id="ELQ69395.1"/>
    </source>
</evidence>
<feature type="region of interest" description="Disordered" evidence="1">
    <location>
        <begin position="41"/>
        <end position="142"/>
    </location>
</feature>
<sequence>MANNSARSEVWCARISLAFFHRGCIHKPPIHSRWRMRAALRKPRDRDSSSCSAVVTSPSQGSRAREPWPGESPIALQAQGRGWGQASPRRDCFWKEGGKDKTAQTNSHHKKQRASISCKSQNESDRVDKSKSNSLEMPPARWEIPLPPDLTVMLLFFPTMEGAAQQKTDAPVDHGGKLCSRSNQSSVGHPVLGSDHPRAPEATALDGPERRLTHREL</sequence>
<feature type="compositionally biased region" description="Basic and acidic residues" evidence="1">
    <location>
        <begin position="122"/>
        <end position="131"/>
    </location>
</feature>
<feature type="compositionally biased region" description="Basic and acidic residues" evidence="1">
    <location>
        <begin position="88"/>
        <end position="102"/>
    </location>
</feature>
<gene>
    <name evidence="2" type="ORF">OOW_P131scaffold00159g5</name>
</gene>
<accession>L7JPB2</accession>
<feature type="compositionally biased region" description="Low complexity" evidence="1">
    <location>
        <begin position="49"/>
        <end position="59"/>
    </location>
</feature>
<dbReference type="AlphaFoldDB" id="L7JPB2"/>
<dbReference type="EMBL" id="JH795760">
    <property type="protein sequence ID" value="ELQ69395.1"/>
    <property type="molecule type" value="Genomic_DNA"/>
</dbReference>
<evidence type="ECO:0000256" key="1">
    <source>
        <dbReference type="SAM" id="MobiDB-lite"/>
    </source>
</evidence>
<reference evidence="2" key="1">
    <citation type="journal article" date="2012" name="PLoS Genet.">
        <title>Comparative analysis of the genomes of two field isolates of the rice blast fungus Magnaporthe oryzae.</title>
        <authorList>
            <person name="Xue M."/>
            <person name="Yang J."/>
            <person name="Li Z."/>
            <person name="Hu S."/>
            <person name="Yao N."/>
            <person name="Dean R.A."/>
            <person name="Zhao W."/>
            <person name="Shen M."/>
            <person name="Zhang H."/>
            <person name="Li C."/>
            <person name="Liu L."/>
            <person name="Cao L."/>
            <person name="Xu X."/>
            <person name="Xing Y."/>
            <person name="Hsiang T."/>
            <person name="Zhang Z."/>
            <person name="Xu J.R."/>
            <person name="Peng Y.L."/>
        </authorList>
    </citation>
    <scope>NUCLEOTIDE SEQUENCE [LARGE SCALE GENOMIC DNA]</scope>
    <source>
        <strain evidence="2">P131</strain>
    </source>
</reference>
<feature type="compositionally biased region" description="Basic and acidic residues" evidence="1">
    <location>
        <begin position="207"/>
        <end position="217"/>
    </location>
</feature>
<organism>
    <name type="scientific">Pyricularia oryzae (strain P131)</name>
    <name type="common">Rice blast fungus</name>
    <name type="synonym">Magnaporthe oryzae</name>
    <dbReference type="NCBI Taxonomy" id="1143193"/>
    <lineage>
        <taxon>Eukaryota</taxon>
        <taxon>Fungi</taxon>
        <taxon>Dikarya</taxon>
        <taxon>Ascomycota</taxon>
        <taxon>Pezizomycotina</taxon>
        <taxon>Sordariomycetes</taxon>
        <taxon>Sordariomycetidae</taxon>
        <taxon>Magnaporthales</taxon>
        <taxon>Pyriculariaceae</taxon>
        <taxon>Pyricularia</taxon>
    </lineage>
</organism>
<proteinExistence type="predicted"/>